<accession>A0A8X6QNC6</accession>
<keyword evidence="3" id="KW-1185">Reference proteome</keyword>
<dbReference type="EMBL" id="BMAW01081295">
    <property type="protein sequence ID" value="GFU23736.1"/>
    <property type="molecule type" value="Genomic_DNA"/>
</dbReference>
<dbReference type="Proteomes" id="UP000887013">
    <property type="component" value="Unassembled WGS sequence"/>
</dbReference>
<comment type="caution">
    <text evidence="2">The sequence shown here is derived from an EMBL/GenBank/DDBJ whole genome shotgun (WGS) entry which is preliminary data.</text>
</comment>
<gene>
    <name evidence="2" type="ORF">NPIL_194221</name>
    <name evidence="1" type="ORF">NPIL_630291</name>
</gene>
<proteinExistence type="predicted"/>
<name>A0A8X6QNC6_NEPPI</name>
<evidence type="ECO:0000313" key="1">
    <source>
        <dbReference type="EMBL" id="GFS92024.1"/>
    </source>
</evidence>
<dbReference type="AlphaFoldDB" id="A0A8X6QNC6"/>
<protein>
    <submittedName>
        <fullName evidence="2">Uncharacterized protein</fullName>
    </submittedName>
</protein>
<reference evidence="2" key="1">
    <citation type="submission" date="2020-08" db="EMBL/GenBank/DDBJ databases">
        <title>Multicomponent nature underlies the extraordinary mechanical properties of spider dragline silk.</title>
        <authorList>
            <person name="Kono N."/>
            <person name="Nakamura H."/>
            <person name="Mori M."/>
            <person name="Yoshida Y."/>
            <person name="Ohtoshi R."/>
            <person name="Malay A.D."/>
            <person name="Moran D.A.P."/>
            <person name="Tomita M."/>
            <person name="Numata K."/>
            <person name="Arakawa K."/>
        </authorList>
    </citation>
    <scope>NUCLEOTIDE SEQUENCE</scope>
</reference>
<sequence length="105" mass="11937">MERSSSILTFEMHFDHVDKGEDSSGIEEKSDLESFKERSRTMLQWLLKLLALKTLESEVLQTEWGRIVRRSTDAVGTAIGLEKETPVLQRRAVGSEIGSEEKLEV</sequence>
<organism evidence="2 3">
    <name type="scientific">Nephila pilipes</name>
    <name type="common">Giant wood spider</name>
    <name type="synonym">Nephila maculata</name>
    <dbReference type="NCBI Taxonomy" id="299642"/>
    <lineage>
        <taxon>Eukaryota</taxon>
        <taxon>Metazoa</taxon>
        <taxon>Ecdysozoa</taxon>
        <taxon>Arthropoda</taxon>
        <taxon>Chelicerata</taxon>
        <taxon>Arachnida</taxon>
        <taxon>Araneae</taxon>
        <taxon>Araneomorphae</taxon>
        <taxon>Entelegynae</taxon>
        <taxon>Araneoidea</taxon>
        <taxon>Nephilidae</taxon>
        <taxon>Nephila</taxon>
    </lineage>
</organism>
<dbReference type="EMBL" id="BMAW01053645">
    <property type="protein sequence ID" value="GFS92024.1"/>
    <property type="molecule type" value="Genomic_DNA"/>
</dbReference>
<evidence type="ECO:0000313" key="2">
    <source>
        <dbReference type="EMBL" id="GFU23736.1"/>
    </source>
</evidence>
<evidence type="ECO:0000313" key="3">
    <source>
        <dbReference type="Proteomes" id="UP000887013"/>
    </source>
</evidence>